<dbReference type="SUPFAM" id="SSF102462">
    <property type="entry name" value="Peptidyl-tRNA hydrolase II"/>
    <property type="match status" value="1"/>
</dbReference>
<dbReference type="PANTHER" id="PTHR12649">
    <property type="entry name" value="PEPTIDYL-TRNA HYDROLASE 2"/>
    <property type="match status" value="1"/>
</dbReference>
<proteinExistence type="inferred from homology"/>
<dbReference type="EC" id="3.1.1.29" evidence="1"/>
<keyword evidence="2" id="KW-0378">Hydrolase</keyword>
<evidence type="ECO:0000256" key="4">
    <source>
        <dbReference type="ARBA" id="ARBA00038050"/>
    </source>
</evidence>
<dbReference type="CDD" id="cd02430">
    <property type="entry name" value="PTH2"/>
    <property type="match status" value="1"/>
</dbReference>
<evidence type="ECO:0000256" key="1">
    <source>
        <dbReference type="ARBA" id="ARBA00013260"/>
    </source>
</evidence>
<dbReference type="GO" id="GO:0005829">
    <property type="term" value="C:cytosol"/>
    <property type="evidence" value="ECO:0007669"/>
    <property type="project" value="TreeGrafter"/>
</dbReference>
<gene>
    <name evidence="9" type="primary">PTH2_2</name>
    <name evidence="9" type="ORF">FOZ63_010294</name>
</gene>
<dbReference type="Proteomes" id="UP000553632">
    <property type="component" value="Unassembled WGS sequence"/>
</dbReference>
<evidence type="ECO:0000313" key="9">
    <source>
        <dbReference type="EMBL" id="KAF4679301.1"/>
    </source>
</evidence>
<dbReference type="Gene3D" id="3.40.1490.10">
    <property type="entry name" value="Bit1"/>
    <property type="match status" value="1"/>
</dbReference>
<dbReference type="Pfam" id="PF01981">
    <property type="entry name" value="PTH2"/>
    <property type="match status" value="1"/>
</dbReference>
<keyword evidence="10" id="KW-1185">Reference proteome</keyword>
<dbReference type="NCBIfam" id="TIGR00283">
    <property type="entry name" value="arch_pth2"/>
    <property type="match status" value="1"/>
</dbReference>
<feature type="coiled-coil region" evidence="6">
    <location>
        <begin position="265"/>
        <end position="292"/>
    </location>
</feature>
<feature type="compositionally biased region" description="Low complexity" evidence="7">
    <location>
        <begin position="21"/>
        <end position="36"/>
    </location>
</feature>
<dbReference type="EMBL" id="JABANO010041310">
    <property type="protein sequence ID" value="KAF4679301.1"/>
    <property type="molecule type" value="Genomic_DNA"/>
</dbReference>
<feature type="domain" description="Translin-associated factor X-interacting protein 1 N-terminal" evidence="8">
    <location>
        <begin position="180"/>
        <end position="285"/>
    </location>
</feature>
<name>A0A7J6N8S7_PEROL</name>
<dbReference type="InterPro" id="IPR023476">
    <property type="entry name" value="Pep_tRNA_hydro_II_dom_sf"/>
</dbReference>
<feature type="coiled-coil region" evidence="6">
    <location>
        <begin position="349"/>
        <end position="406"/>
    </location>
</feature>
<dbReference type="InterPro" id="IPR002833">
    <property type="entry name" value="PTH2"/>
</dbReference>
<evidence type="ECO:0000256" key="7">
    <source>
        <dbReference type="SAM" id="MobiDB-lite"/>
    </source>
</evidence>
<dbReference type="Pfam" id="PF15739">
    <property type="entry name" value="TSNAXIP1_N"/>
    <property type="match status" value="1"/>
</dbReference>
<evidence type="ECO:0000256" key="5">
    <source>
        <dbReference type="ARBA" id="ARBA00048707"/>
    </source>
</evidence>
<reference evidence="9 10" key="1">
    <citation type="submission" date="2020-04" db="EMBL/GenBank/DDBJ databases">
        <title>Perkinsus olseni comparative genomics.</title>
        <authorList>
            <person name="Bogema D.R."/>
        </authorList>
    </citation>
    <scope>NUCLEOTIDE SEQUENCE [LARGE SCALE GENOMIC DNA]</scope>
    <source>
        <strain evidence="9 10">ATCC PRA-207</strain>
    </source>
</reference>
<keyword evidence="3 6" id="KW-0175">Coiled coil</keyword>
<accession>A0A7J6N8S7</accession>
<evidence type="ECO:0000259" key="8">
    <source>
        <dbReference type="Pfam" id="PF15739"/>
    </source>
</evidence>
<comment type="similarity">
    <text evidence="4">Belongs to the PTH2 family.</text>
</comment>
<comment type="catalytic activity">
    <reaction evidence="5">
        <text>an N-acyl-L-alpha-aminoacyl-tRNA + H2O = an N-acyl-L-amino acid + a tRNA + H(+)</text>
        <dbReference type="Rhea" id="RHEA:54448"/>
        <dbReference type="Rhea" id="RHEA-COMP:10123"/>
        <dbReference type="Rhea" id="RHEA-COMP:13883"/>
        <dbReference type="ChEBI" id="CHEBI:15377"/>
        <dbReference type="ChEBI" id="CHEBI:15378"/>
        <dbReference type="ChEBI" id="CHEBI:59874"/>
        <dbReference type="ChEBI" id="CHEBI:78442"/>
        <dbReference type="ChEBI" id="CHEBI:138191"/>
        <dbReference type="EC" id="3.1.1.29"/>
    </reaction>
</comment>
<sequence>MLGKDTQAPPKLEGRRPRVPSSASSDATETSSACSDGEINGEELKMVIAVRMDLQMGKGKIAAQCCHAAVRSYQKLCTPTGDSASDAYWDRVRDAWENGGQRKVVVKVPNEEVLNEVVAAGREAGLLVSTIRDAGRTQIAAGSKTVAAFGPGPESAIDEVKPVERLLSLAEPQVLAMAERQLSTATVHYESLSPTVLTSRVAALDDAFGWLVDHLPTVRPLLCLIKGEYDSCIRRLCRSLEVAALAANRLDLLDVEMAVKLEHVRSQHDSVVEELKAQLEKLGAKEKDMSELVGQRGEELKMKDSELERLRREKYQQHRQNYDLVKGHNRLMAELTATAEREQNVASECIRLSHEVKHHEQQARSTEEQIEVLNDKISSMVTAEVHSRLVEEKNVALRELEDIRKNGWGDGPSPCGPVPSSITAVDCRLASEVLVLSDICRPLTPRPVWEDAAGVVDWQLEAAEDSDICRPDDDDHDQPQSAAGADMMHLVASVSRMSSLSLGRTLLSELQRREAEGLRVMHAYGGAAALLGCRILGHYKAILEGGPPTARSGLRPFQDIAGELQPWGEPLTATVLNTAVSTLARELAEDGTLGLSDEEVIVMISEFATDEPPSSCCNMSLSTASVWEFLYGVATIYASRQNHESTFVAAILKALVKQSSVYSGSSGLLDRWNLTMAECLRNSSGTASTRTMKDTWEVLQSSLWSLVLSIMFVVRREVISMTGVTPLMLAMTMLIREEVYQGARLSRGKLPDNSMGADG</sequence>
<protein>
    <recommendedName>
        <fullName evidence="1">peptidyl-tRNA hydrolase</fullName>
        <ecNumber evidence="1">3.1.1.29</ecNumber>
    </recommendedName>
</protein>
<comment type="caution">
    <text evidence="9">The sequence shown here is derived from an EMBL/GenBank/DDBJ whole genome shotgun (WGS) entry which is preliminary data.</text>
</comment>
<evidence type="ECO:0000256" key="6">
    <source>
        <dbReference type="SAM" id="Coils"/>
    </source>
</evidence>
<dbReference type="InterPro" id="IPR032755">
    <property type="entry name" value="TSNAXIP1_N"/>
</dbReference>
<dbReference type="PANTHER" id="PTHR12649:SF11">
    <property type="entry name" value="PEPTIDYL-TRNA HYDROLASE 2, MITOCHONDRIAL"/>
    <property type="match status" value="1"/>
</dbReference>
<feature type="region of interest" description="Disordered" evidence="7">
    <location>
        <begin position="1"/>
        <end position="36"/>
    </location>
</feature>
<evidence type="ECO:0000256" key="2">
    <source>
        <dbReference type="ARBA" id="ARBA00022801"/>
    </source>
</evidence>
<dbReference type="FunFam" id="3.40.1490.10:FF:000001">
    <property type="entry name" value="Peptidyl-tRNA hydrolase 2"/>
    <property type="match status" value="1"/>
</dbReference>
<dbReference type="AlphaFoldDB" id="A0A7J6N8S7"/>
<evidence type="ECO:0000313" key="10">
    <source>
        <dbReference type="Proteomes" id="UP000553632"/>
    </source>
</evidence>
<evidence type="ECO:0000256" key="3">
    <source>
        <dbReference type="ARBA" id="ARBA00023054"/>
    </source>
</evidence>
<organism evidence="9 10">
    <name type="scientific">Perkinsus olseni</name>
    <name type="common">Perkinsus atlanticus</name>
    <dbReference type="NCBI Taxonomy" id="32597"/>
    <lineage>
        <taxon>Eukaryota</taxon>
        <taxon>Sar</taxon>
        <taxon>Alveolata</taxon>
        <taxon>Perkinsozoa</taxon>
        <taxon>Perkinsea</taxon>
        <taxon>Perkinsida</taxon>
        <taxon>Perkinsidae</taxon>
        <taxon>Perkinsus</taxon>
    </lineage>
</organism>
<dbReference type="GO" id="GO:0004045">
    <property type="term" value="F:peptidyl-tRNA hydrolase activity"/>
    <property type="evidence" value="ECO:0007669"/>
    <property type="project" value="UniProtKB-EC"/>
</dbReference>